<organism evidence="1 2">
    <name type="scientific">Paramecium sonneborni</name>
    <dbReference type="NCBI Taxonomy" id="65129"/>
    <lineage>
        <taxon>Eukaryota</taxon>
        <taxon>Sar</taxon>
        <taxon>Alveolata</taxon>
        <taxon>Ciliophora</taxon>
        <taxon>Intramacronucleata</taxon>
        <taxon>Oligohymenophorea</taxon>
        <taxon>Peniculida</taxon>
        <taxon>Parameciidae</taxon>
        <taxon>Paramecium</taxon>
    </lineage>
</organism>
<comment type="caution">
    <text evidence="1">The sequence shown here is derived from an EMBL/GenBank/DDBJ whole genome shotgun (WGS) entry which is preliminary data.</text>
</comment>
<dbReference type="EMBL" id="CAJJDN010000051">
    <property type="protein sequence ID" value="CAD8087627.1"/>
    <property type="molecule type" value="Genomic_DNA"/>
</dbReference>
<proteinExistence type="predicted"/>
<evidence type="ECO:0000313" key="2">
    <source>
        <dbReference type="Proteomes" id="UP000692954"/>
    </source>
</evidence>
<evidence type="ECO:0000313" key="1">
    <source>
        <dbReference type="EMBL" id="CAD8087627.1"/>
    </source>
</evidence>
<dbReference type="AlphaFoldDB" id="A0A8S1N2X9"/>
<accession>A0A8S1N2X9</accession>
<reference evidence="1" key="1">
    <citation type="submission" date="2021-01" db="EMBL/GenBank/DDBJ databases">
        <authorList>
            <consortium name="Genoscope - CEA"/>
            <person name="William W."/>
        </authorList>
    </citation>
    <scope>NUCLEOTIDE SEQUENCE</scope>
</reference>
<protein>
    <submittedName>
        <fullName evidence="1">Uncharacterized protein</fullName>
    </submittedName>
</protein>
<gene>
    <name evidence="1" type="ORF">PSON_ATCC_30995.1.T0510301</name>
</gene>
<keyword evidence="2" id="KW-1185">Reference proteome</keyword>
<name>A0A8S1N2X9_9CILI</name>
<sequence>MKLCERLCRSQTNRREINGLVAIFKPLQVVKTLITSPFTCYTKSKRNYQHNQITQRSICRHLIATSQCSIKVFESLSSCL</sequence>
<dbReference type="Proteomes" id="UP000692954">
    <property type="component" value="Unassembled WGS sequence"/>
</dbReference>